<evidence type="ECO:0000259" key="1">
    <source>
        <dbReference type="Pfam" id="PF12728"/>
    </source>
</evidence>
<evidence type="ECO:0000313" key="3">
    <source>
        <dbReference type="Proteomes" id="UP000003053"/>
    </source>
</evidence>
<dbReference type="AlphaFoldDB" id="A4C2A8"/>
<comment type="caution">
    <text evidence="2">The sequence shown here is derived from an EMBL/GenBank/DDBJ whole genome shotgun (WGS) entry which is preliminary data.</text>
</comment>
<name>A4C2A8_9FLAO</name>
<reference evidence="2 3" key="1">
    <citation type="submission" date="2006-02" db="EMBL/GenBank/DDBJ databases">
        <authorList>
            <person name="Murray A."/>
            <person name="Staley J."/>
            <person name="Ferriera S."/>
            <person name="Johnson J."/>
            <person name="Kravitz S."/>
            <person name="Halpern A."/>
            <person name="Remington K."/>
            <person name="Beeson K."/>
            <person name="Tran B."/>
            <person name="Rogers Y.-H."/>
            <person name="Friedman R."/>
            <person name="Venter J.C."/>
        </authorList>
    </citation>
    <scope>NUCLEOTIDE SEQUENCE [LARGE SCALE GENOMIC DNA]</scope>
    <source>
        <strain evidence="2 3">23-P</strain>
    </source>
</reference>
<keyword evidence="3" id="KW-1185">Reference proteome</keyword>
<dbReference type="OrthoDB" id="1097811at2"/>
<dbReference type="SUPFAM" id="SSF46955">
    <property type="entry name" value="Putative DNA-binding domain"/>
    <property type="match status" value="1"/>
</dbReference>
<dbReference type="InterPro" id="IPR009061">
    <property type="entry name" value="DNA-bd_dom_put_sf"/>
</dbReference>
<evidence type="ECO:0000313" key="2">
    <source>
        <dbReference type="EMBL" id="EAR11709.1"/>
    </source>
</evidence>
<feature type="domain" description="Helix-turn-helix" evidence="1">
    <location>
        <begin position="43"/>
        <end position="85"/>
    </location>
</feature>
<dbReference type="EMBL" id="AAOG01000004">
    <property type="protein sequence ID" value="EAR11709.1"/>
    <property type="molecule type" value="Genomic_DNA"/>
</dbReference>
<dbReference type="Pfam" id="PF12728">
    <property type="entry name" value="HTH_17"/>
    <property type="match status" value="1"/>
</dbReference>
<dbReference type="Proteomes" id="UP000003053">
    <property type="component" value="Unassembled WGS sequence"/>
</dbReference>
<protein>
    <recommendedName>
        <fullName evidence="1">Helix-turn-helix domain-containing protein</fullName>
    </recommendedName>
</protein>
<dbReference type="InterPro" id="IPR041657">
    <property type="entry name" value="HTH_17"/>
</dbReference>
<dbReference type="HOGENOM" id="CLU_149148_1_0_10"/>
<sequence length="93" mass="10744">MTDAILVNGVTPEKLTETILNGVRSQLNELKKDLTPKEPEDFLTRMETAKLLKISLTTIHEWANTDILKMYKVGNRTYFSRKEIESTLFNSNR</sequence>
<proteinExistence type="predicted"/>
<dbReference type="eggNOG" id="ENOG50330YJ">
    <property type="taxonomic scope" value="Bacteria"/>
</dbReference>
<accession>A4C2A8</accession>
<gene>
    <name evidence="2" type="ORF">PI23P_00855</name>
</gene>
<dbReference type="RefSeq" id="WP_004568789.1">
    <property type="nucleotide sequence ID" value="NZ_CH724148.1"/>
</dbReference>
<organism evidence="2 3">
    <name type="scientific">Polaribacter irgensii 23-P</name>
    <dbReference type="NCBI Taxonomy" id="313594"/>
    <lineage>
        <taxon>Bacteria</taxon>
        <taxon>Pseudomonadati</taxon>
        <taxon>Bacteroidota</taxon>
        <taxon>Flavobacteriia</taxon>
        <taxon>Flavobacteriales</taxon>
        <taxon>Flavobacteriaceae</taxon>
    </lineage>
</organism>
<dbReference type="STRING" id="313594.PI23P_00855"/>